<sequence>MEDSAQIGKSRRGLKFIQVARLLSTTHYDKGIKVCEATETEWMQYVLSLCCGTFQFGTMIFQNGAIYIVEVRETLRGHLAHAIRSNLFSRIGKNDKRLVYDKPFKLEGCGLVVSNCNFGPATNIGAKLVSLEGGNLLNSKAIHWSMFSDVQYILCLCVWVVRKVRQYKLFSVKNGEIEGHAPVDTPPLQILNPALIFLDSRRLLALRDDVPISDGFAQPNVAIDLNKVLEQAMEYEYSDKHQYQYNHGEPYFKKIKTSKPRFD</sequence>
<dbReference type="AlphaFoldDB" id="A0A1V9ZRS4"/>
<evidence type="ECO:0000313" key="2">
    <source>
        <dbReference type="Proteomes" id="UP000243217"/>
    </source>
</evidence>
<comment type="caution">
    <text evidence="1">The sequence shown here is derived from an EMBL/GenBank/DDBJ whole genome shotgun (WGS) entry which is preliminary data.</text>
</comment>
<accession>A0A1V9ZRS4</accession>
<evidence type="ECO:0000313" key="1">
    <source>
        <dbReference type="EMBL" id="OQS00693.1"/>
    </source>
</evidence>
<proteinExistence type="predicted"/>
<dbReference type="EMBL" id="JNBS01001691">
    <property type="protein sequence ID" value="OQS00693.1"/>
    <property type="molecule type" value="Genomic_DNA"/>
</dbReference>
<gene>
    <name evidence="1" type="ORF">THRCLA_21665</name>
</gene>
<name>A0A1V9ZRS4_9STRA</name>
<reference evidence="1 2" key="1">
    <citation type="journal article" date="2014" name="Genome Biol. Evol.">
        <title>The secreted proteins of Achlya hypogyna and Thraustotheca clavata identify the ancestral oomycete secretome and reveal gene acquisitions by horizontal gene transfer.</title>
        <authorList>
            <person name="Misner I."/>
            <person name="Blouin N."/>
            <person name="Leonard G."/>
            <person name="Richards T.A."/>
            <person name="Lane C.E."/>
        </authorList>
    </citation>
    <scope>NUCLEOTIDE SEQUENCE [LARGE SCALE GENOMIC DNA]</scope>
    <source>
        <strain evidence="1 2">ATCC 34112</strain>
    </source>
</reference>
<organism evidence="1 2">
    <name type="scientific">Thraustotheca clavata</name>
    <dbReference type="NCBI Taxonomy" id="74557"/>
    <lineage>
        <taxon>Eukaryota</taxon>
        <taxon>Sar</taxon>
        <taxon>Stramenopiles</taxon>
        <taxon>Oomycota</taxon>
        <taxon>Saprolegniomycetes</taxon>
        <taxon>Saprolegniales</taxon>
        <taxon>Achlyaceae</taxon>
        <taxon>Thraustotheca</taxon>
    </lineage>
</organism>
<dbReference type="Proteomes" id="UP000243217">
    <property type="component" value="Unassembled WGS sequence"/>
</dbReference>
<keyword evidence="2" id="KW-1185">Reference proteome</keyword>
<protein>
    <submittedName>
        <fullName evidence="1">Uncharacterized protein</fullName>
    </submittedName>
</protein>